<geneLocation type="plasmid" evidence="2">
    <name>ppd-1</name>
</geneLocation>
<dbReference type="KEGG" id="pmak:PMPD1_4441"/>
<name>A0A6M8UHH4_9GAMM</name>
<dbReference type="Pfam" id="PF07128">
    <property type="entry name" value="DUF1380"/>
    <property type="match status" value="1"/>
</dbReference>
<evidence type="ECO:0000313" key="2">
    <source>
        <dbReference type="Proteomes" id="UP000505325"/>
    </source>
</evidence>
<accession>A0A6M8UHH4</accession>
<dbReference type="RefSeq" id="WP_173636394.1">
    <property type="nucleotide sequence ID" value="NZ_CP054213.1"/>
</dbReference>
<evidence type="ECO:0000313" key="1">
    <source>
        <dbReference type="EMBL" id="QKJ89339.1"/>
    </source>
</evidence>
<dbReference type="Proteomes" id="UP000505325">
    <property type="component" value="Plasmid pPD-1"/>
</dbReference>
<dbReference type="InterPro" id="IPR009811">
    <property type="entry name" value="DUF1380"/>
</dbReference>
<dbReference type="AlphaFoldDB" id="A0A6M8UHH4"/>
<keyword evidence="2" id="KW-1185">Reference proteome</keyword>
<keyword evidence="1" id="KW-0614">Plasmid</keyword>
<evidence type="ECO:0008006" key="3">
    <source>
        <dbReference type="Google" id="ProtNLM"/>
    </source>
</evidence>
<reference evidence="1 2" key="1">
    <citation type="submission" date="2020-06" db="EMBL/GenBank/DDBJ databases">
        <title>Genome sequence of Paramixta manurensis strain PD-1.</title>
        <authorList>
            <person name="Lee C.W."/>
            <person name="Kim J."/>
        </authorList>
    </citation>
    <scope>NUCLEOTIDE SEQUENCE [LARGE SCALE GENOMIC DNA]</scope>
    <source>
        <strain evidence="1 2">PD-1</strain>
        <plasmid evidence="2">ppd-1</plasmid>
    </source>
</reference>
<dbReference type="EMBL" id="CP054213">
    <property type="protein sequence ID" value="QKJ89339.1"/>
    <property type="molecule type" value="Genomic_DNA"/>
</dbReference>
<gene>
    <name evidence="1" type="ORF">PMPD1_4441</name>
</gene>
<organism evidence="1 2">
    <name type="scientific">Paramixta manurensis</name>
    <dbReference type="NCBI Taxonomy" id="2740817"/>
    <lineage>
        <taxon>Bacteria</taxon>
        <taxon>Pseudomonadati</taxon>
        <taxon>Pseudomonadota</taxon>
        <taxon>Gammaproteobacteria</taxon>
        <taxon>Enterobacterales</taxon>
        <taxon>Erwiniaceae</taxon>
        <taxon>Paramixta</taxon>
    </lineage>
</organism>
<proteinExistence type="predicted"/>
<sequence length="96" mass="10109">MYGTRKELTRELKRMFAAAEPLAILVWTADSVSALAEASAITEDEAERVLAEIGAITMDDHQAEGVSVATVRDLLAGIREAGGAGCPGRRPGLLKA</sequence>
<protein>
    <recommendedName>
        <fullName evidence="3">DUF1380 domain-containing protein</fullName>
    </recommendedName>
</protein>